<dbReference type="InterPro" id="IPR004839">
    <property type="entry name" value="Aminotransferase_I/II_large"/>
</dbReference>
<feature type="domain" description="Aminotransferase class I/classII large" evidence="4">
    <location>
        <begin position="36"/>
        <end position="373"/>
    </location>
</feature>
<dbReference type="InterPro" id="IPR015424">
    <property type="entry name" value="PyrdxlP-dep_Trfase"/>
</dbReference>
<evidence type="ECO:0000256" key="1">
    <source>
        <dbReference type="ARBA" id="ARBA00001933"/>
    </source>
</evidence>
<accession>A0A524RPQ2</accession>
<dbReference type="GO" id="GO:0008483">
    <property type="term" value="F:transaminase activity"/>
    <property type="evidence" value="ECO:0007669"/>
    <property type="project" value="UniProtKB-KW"/>
</dbReference>
<keyword evidence="2" id="KW-0663">Pyridoxal phosphate</keyword>
<dbReference type="PANTHER" id="PTHR42885">
    <property type="entry name" value="HISTIDINOL-PHOSPHATE AMINOTRANSFERASE-RELATED"/>
    <property type="match status" value="1"/>
</dbReference>
<keyword evidence="3 5" id="KW-0808">Transferase</keyword>
<evidence type="ECO:0000256" key="2">
    <source>
        <dbReference type="ARBA" id="ARBA00022898"/>
    </source>
</evidence>
<dbReference type="PROSITE" id="PS00105">
    <property type="entry name" value="AA_TRANSFER_CLASS_1"/>
    <property type="match status" value="1"/>
</dbReference>
<dbReference type="AlphaFoldDB" id="A0A524RPQ2"/>
<sequence length="389" mass="42647">MERFDEAVRHGGNLQQLAARLDCHPGQVLDASASLVPFGPPPSLRRALHRALGSAVFPYPDRGYLALRQAIAQHHGLDAEQVLPGNGAAELFTWAARDAAAWRSLLPVPGFLDYPRALACWDAPFTTLPLRLHWSVPGPLDPVSALAPGLPRRWLEDPQGAAAAAGGSHGRSGGTALWITNPHNPTSQLWGRTPLQRLLRHHDLVIVDEAFLPLVPNGEAHSLIPLLPAHPNLVVIRSLTKQFAMAGLRLGYALGDPARLQRWQGWRDPWPVNGLAAAVAPTLLADQRWQRRVHRWVARELSPLQQQLNALAGITALPSAANYLLLRGERSLLPLRLGLERQRIVLRDCRSFVGLDEHWLRLALCRGGENRRIVRAMGQLLGTIPATAG</sequence>
<dbReference type="EMBL" id="SRMO01000050">
    <property type="protein sequence ID" value="TGG93796.1"/>
    <property type="molecule type" value="Genomic_DNA"/>
</dbReference>
<dbReference type="EC" id="2.6.1.-" evidence="3"/>
<dbReference type="Proteomes" id="UP000317990">
    <property type="component" value="Unassembled WGS sequence"/>
</dbReference>
<dbReference type="GO" id="GO:0030170">
    <property type="term" value="F:pyridoxal phosphate binding"/>
    <property type="evidence" value="ECO:0007669"/>
    <property type="project" value="InterPro"/>
</dbReference>
<dbReference type="Gene3D" id="3.40.640.10">
    <property type="entry name" value="Type I PLP-dependent aspartate aminotransferase-like (Major domain)"/>
    <property type="match status" value="1"/>
</dbReference>
<dbReference type="CDD" id="cd00609">
    <property type="entry name" value="AAT_like"/>
    <property type="match status" value="1"/>
</dbReference>
<evidence type="ECO:0000313" key="6">
    <source>
        <dbReference type="Proteomes" id="UP000317990"/>
    </source>
</evidence>
<dbReference type="Pfam" id="PF00155">
    <property type="entry name" value="Aminotran_1_2"/>
    <property type="match status" value="1"/>
</dbReference>
<keyword evidence="3 5" id="KW-0032">Aminotransferase</keyword>
<dbReference type="InterPro" id="IPR015421">
    <property type="entry name" value="PyrdxlP-dep_Trfase_major"/>
</dbReference>
<dbReference type="Gene3D" id="3.90.1150.10">
    <property type="entry name" value="Aspartate Aminotransferase, domain 1"/>
    <property type="match status" value="1"/>
</dbReference>
<dbReference type="SUPFAM" id="SSF53383">
    <property type="entry name" value="PLP-dependent transferases"/>
    <property type="match status" value="1"/>
</dbReference>
<gene>
    <name evidence="5" type="ORF">ERJ67_03490</name>
</gene>
<dbReference type="InterPro" id="IPR015422">
    <property type="entry name" value="PyrdxlP-dep_Trfase_small"/>
</dbReference>
<proteinExistence type="inferred from homology"/>
<comment type="caution">
    <text evidence="5">The sequence shown here is derived from an EMBL/GenBank/DDBJ whole genome shotgun (WGS) entry which is preliminary data.</text>
</comment>
<reference evidence="5 6" key="1">
    <citation type="journal article" date="2019" name="mSystems">
        <title>Life at home and on the roam: Genomic adaptions reflect the dual lifestyle of an intracellular, facultative symbiont.</title>
        <authorList>
            <person name="Burgsdorf I."/>
        </authorList>
    </citation>
    <scope>NUCLEOTIDE SEQUENCE [LARGE SCALE GENOMIC DNA]</scope>
    <source>
        <strain evidence="5">277cV</strain>
    </source>
</reference>
<dbReference type="PANTHER" id="PTHR42885:SF1">
    <property type="entry name" value="THREONINE-PHOSPHATE DECARBOXYLASE"/>
    <property type="match status" value="1"/>
</dbReference>
<comment type="similarity">
    <text evidence="3">Belongs to the class-I pyridoxal-phosphate-dependent aminotransferase family.</text>
</comment>
<comment type="cofactor">
    <cofactor evidence="1 3">
        <name>pyridoxal 5'-phosphate</name>
        <dbReference type="ChEBI" id="CHEBI:597326"/>
    </cofactor>
</comment>
<evidence type="ECO:0000313" key="5">
    <source>
        <dbReference type="EMBL" id="TGG93796.1"/>
    </source>
</evidence>
<evidence type="ECO:0000256" key="3">
    <source>
        <dbReference type="RuleBase" id="RU000481"/>
    </source>
</evidence>
<protein>
    <recommendedName>
        <fullName evidence="3">Aminotransferase</fullName>
        <ecNumber evidence="3">2.6.1.-</ecNumber>
    </recommendedName>
</protein>
<evidence type="ECO:0000259" key="4">
    <source>
        <dbReference type="Pfam" id="PF00155"/>
    </source>
</evidence>
<name>A0A524RPQ2_9CHRO</name>
<dbReference type="InterPro" id="IPR004838">
    <property type="entry name" value="NHTrfase_class1_PyrdxlP-BS"/>
</dbReference>
<organism evidence="5 6">
    <name type="scientific">Aphanocapsa feldmannii 277cV</name>
    <dbReference type="NCBI Taxonomy" id="2507553"/>
    <lineage>
        <taxon>Bacteria</taxon>
        <taxon>Bacillati</taxon>
        <taxon>Cyanobacteriota</taxon>
        <taxon>Cyanophyceae</taxon>
        <taxon>Oscillatoriophycideae</taxon>
        <taxon>Chroococcales</taxon>
        <taxon>Microcystaceae</taxon>
        <taxon>Aphanocapsa</taxon>
    </lineage>
</organism>